<dbReference type="GO" id="GO:0003677">
    <property type="term" value="F:DNA binding"/>
    <property type="evidence" value="ECO:0007669"/>
    <property type="project" value="UniProtKB-KW"/>
</dbReference>
<dbReference type="NCBIfam" id="TIGR01766">
    <property type="entry name" value="IS200/IS605 family accessory protein TnpB-like domain"/>
    <property type="match status" value="1"/>
</dbReference>
<dbReference type="EMBL" id="BEXT01000001">
    <property type="protein sequence ID" value="GBC62248.1"/>
    <property type="molecule type" value="Genomic_DNA"/>
</dbReference>
<keyword evidence="3" id="KW-0238">DNA-binding</keyword>
<dbReference type="GO" id="GO:0006310">
    <property type="term" value="P:DNA recombination"/>
    <property type="evidence" value="ECO:0007669"/>
    <property type="project" value="UniProtKB-KW"/>
</dbReference>
<name>A0A401FZ54_9BACT</name>
<evidence type="ECO:0000259" key="5">
    <source>
        <dbReference type="Pfam" id="PF01385"/>
    </source>
</evidence>
<dbReference type="NCBIfam" id="NF040570">
    <property type="entry name" value="guided_TnpB"/>
    <property type="match status" value="1"/>
</dbReference>
<dbReference type="AlphaFoldDB" id="A0A401FZ54"/>
<dbReference type="Proteomes" id="UP000288096">
    <property type="component" value="Unassembled WGS sequence"/>
</dbReference>
<reference evidence="8" key="1">
    <citation type="submission" date="2017-11" db="EMBL/GenBank/DDBJ databases">
        <authorList>
            <person name="Watanabe M."/>
            <person name="Kojima H."/>
        </authorList>
    </citation>
    <scope>NUCLEOTIDE SEQUENCE [LARGE SCALE GENOMIC DNA]</scope>
    <source>
        <strain evidence="8">Tokyo 01</strain>
    </source>
</reference>
<reference evidence="8" key="2">
    <citation type="submission" date="2019-01" db="EMBL/GenBank/DDBJ databases">
        <title>Genome sequence of Desulfonema ishimotonii strain Tokyo 01.</title>
        <authorList>
            <person name="Fukui M."/>
        </authorList>
    </citation>
    <scope>NUCLEOTIDE SEQUENCE [LARGE SCALE GENOMIC DNA]</scope>
    <source>
        <strain evidence="8">Tokyo 01</strain>
    </source>
</reference>
<dbReference type="Pfam" id="PF01385">
    <property type="entry name" value="OrfB_IS605"/>
    <property type="match status" value="1"/>
</dbReference>
<evidence type="ECO:0000256" key="1">
    <source>
        <dbReference type="ARBA" id="ARBA00008761"/>
    </source>
</evidence>
<proteinExistence type="inferred from homology"/>
<evidence type="ECO:0000256" key="2">
    <source>
        <dbReference type="ARBA" id="ARBA00022578"/>
    </source>
</evidence>
<evidence type="ECO:0000256" key="4">
    <source>
        <dbReference type="ARBA" id="ARBA00023172"/>
    </source>
</evidence>
<feature type="domain" description="Cas12f1-like TNB" evidence="6">
    <location>
        <begin position="302"/>
        <end position="365"/>
    </location>
</feature>
<sequence length="396" mass="45197">MVRVRIISLRLPEPEVRRVSEISAEAARCWNDITETANSFYLSHKKWMSKGDIQKAVKGGYALHSQTVQALTDRFCGNRETAARLRRNGDRKARYPYRTKRFVTIPFKKAAIRYDRDGELILTLAKGNRLRTGFVPEEGTVIRTAELVWNGAGNYNLHYTFGVPEPELLKNGLSAGIDIGEIHPVALVCEDGDGLIVSGRLIRSVKQWRNKVLAKLSKQISRCEKGSRKFKKYVRAKARLRQKTDRQIRDMLHKATRMAADFCSAKGIAEIVVGDLRGVEKNTRKKKRLGRKSRQKVSQMEYGKITSYLNYKAKERGISFVRKNERNTTKECPGCGCHNICAGRNYRCEKCGWEGHRDGKGAFMILRKKYPDTPLPEIGIFFRQVFPFFKKSIAGC</sequence>
<comment type="caution">
    <text evidence="7">The sequence shown here is derived from an EMBL/GenBank/DDBJ whole genome shotgun (WGS) entry which is preliminary data.</text>
</comment>
<accession>A0A401FZ54</accession>
<comment type="similarity">
    <text evidence="1">In the C-terminal section; belongs to the transposase 35 family.</text>
</comment>
<gene>
    <name evidence="7" type="ORF">DENIS_3217</name>
</gene>
<feature type="domain" description="Probable transposase IS891/IS1136/IS1341" evidence="5">
    <location>
        <begin position="166"/>
        <end position="278"/>
    </location>
</feature>
<dbReference type="InterPro" id="IPR001959">
    <property type="entry name" value="Transposase"/>
</dbReference>
<dbReference type="Pfam" id="PF07282">
    <property type="entry name" value="Cas12f1-like_TNB"/>
    <property type="match status" value="1"/>
</dbReference>
<evidence type="ECO:0000313" key="8">
    <source>
        <dbReference type="Proteomes" id="UP000288096"/>
    </source>
</evidence>
<keyword evidence="8" id="KW-1185">Reference proteome</keyword>
<dbReference type="GO" id="GO:0032196">
    <property type="term" value="P:transposition"/>
    <property type="evidence" value="ECO:0007669"/>
    <property type="project" value="UniProtKB-KW"/>
</dbReference>
<dbReference type="OrthoDB" id="5915636at2"/>
<protein>
    <submittedName>
        <fullName evidence="7">Transposase</fullName>
    </submittedName>
</protein>
<evidence type="ECO:0000256" key="3">
    <source>
        <dbReference type="ARBA" id="ARBA00023125"/>
    </source>
</evidence>
<keyword evidence="4" id="KW-0233">DNA recombination</keyword>
<evidence type="ECO:0000313" key="7">
    <source>
        <dbReference type="EMBL" id="GBC62248.1"/>
    </source>
</evidence>
<keyword evidence="2" id="KW-0815">Transposition</keyword>
<organism evidence="7 8">
    <name type="scientific">Desulfonema ishimotonii</name>
    <dbReference type="NCBI Taxonomy" id="45657"/>
    <lineage>
        <taxon>Bacteria</taxon>
        <taxon>Pseudomonadati</taxon>
        <taxon>Thermodesulfobacteriota</taxon>
        <taxon>Desulfobacteria</taxon>
        <taxon>Desulfobacterales</taxon>
        <taxon>Desulfococcaceae</taxon>
        <taxon>Desulfonema</taxon>
    </lineage>
</organism>
<dbReference type="InterPro" id="IPR010095">
    <property type="entry name" value="Cas12f1-like_TNB"/>
</dbReference>
<evidence type="ECO:0000259" key="6">
    <source>
        <dbReference type="Pfam" id="PF07282"/>
    </source>
</evidence>